<sequence>MKLKTLLFSAALLLSGFPVLAQQQDIKELYFDYTQIRVDDAKGTETIDKALELLKRSTELNDLQIANVNYHLGRIYETLGSAQKAIPHYEIVIKLVPGYYVPYRALGYINLKKCDSLGLKVSESAKSQNALSNEKAFKAYKTQVLKTIVYFEKSEACEADERTLSILKHLYKNIKDTSSLATLPARLETLGKDCVTLLED</sequence>
<reference evidence="4" key="1">
    <citation type="submission" date="2016-11" db="EMBL/GenBank/DDBJ databases">
        <authorList>
            <person name="Varghese N."/>
            <person name="Submissions S."/>
        </authorList>
    </citation>
    <scope>NUCLEOTIDE SEQUENCE [LARGE SCALE GENOMIC DNA]</scope>
    <source>
        <strain evidence="4">DSM 16990</strain>
    </source>
</reference>
<dbReference type="OrthoDB" id="793209at2"/>
<keyword evidence="2" id="KW-0732">Signal</keyword>
<dbReference type="PROSITE" id="PS50005">
    <property type="entry name" value="TPR"/>
    <property type="match status" value="1"/>
</dbReference>
<feature type="repeat" description="TPR" evidence="1">
    <location>
        <begin position="66"/>
        <end position="99"/>
    </location>
</feature>
<dbReference type="RefSeq" id="WP_143166923.1">
    <property type="nucleotide sequence ID" value="NZ_FQUQ01000005.1"/>
</dbReference>
<evidence type="ECO:0000313" key="3">
    <source>
        <dbReference type="EMBL" id="SHG41902.1"/>
    </source>
</evidence>
<gene>
    <name evidence="3" type="ORF">SAMN04488522_105435</name>
</gene>
<name>A0A1M5JMT4_9SPHI</name>
<accession>A0A1M5JMT4</accession>
<keyword evidence="1" id="KW-0802">TPR repeat</keyword>
<dbReference type="SUPFAM" id="SSF48452">
    <property type="entry name" value="TPR-like"/>
    <property type="match status" value="1"/>
</dbReference>
<dbReference type="Proteomes" id="UP000184287">
    <property type="component" value="Unassembled WGS sequence"/>
</dbReference>
<keyword evidence="4" id="KW-1185">Reference proteome</keyword>
<feature type="signal peptide" evidence="2">
    <location>
        <begin position="1"/>
        <end position="21"/>
    </location>
</feature>
<protein>
    <submittedName>
        <fullName evidence="3">Uncharacterized protein</fullName>
    </submittedName>
</protein>
<dbReference type="InterPro" id="IPR019734">
    <property type="entry name" value="TPR_rpt"/>
</dbReference>
<evidence type="ECO:0000313" key="4">
    <source>
        <dbReference type="Proteomes" id="UP000184287"/>
    </source>
</evidence>
<evidence type="ECO:0000256" key="2">
    <source>
        <dbReference type="SAM" id="SignalP"/>
    </source>
</evidence>
<dbReference type="AlphaFoldDB" id="A0A1M5JMT4"/>
<dbReference type="InterPro" id="IPR011990">
    <property type="entry name" value="TPR-like_helical_dom_sf"/>
</dbReference>
<dbReference type="STRING" id="288992.SAMN04488522_105435"/>
<dbReference type="Gene3D" id="1.25.40.10">
    <property type="entry name" value="Tetratricopeptide repeat domain"/>
    <property type="match status" value="1"/>
</dbReference>
<evidence type="ECO:0000256" key="1">
    <source>
        <dbReference type="PROSITE-ProRule" id="PRU00339"/>
    </source>
</evidence>
<proteinExistence type="predicted"/>
<dbReference type="EMBL" id="FQUQ01000005">
    <property type="protein sequence ID" value="SHG41902.1"/>
    <property type="molecule type" value="Genomic_DNA"/>
</dbReference>
<feature type="chain" id="PRO_5013110253" evidence="2">
    <location>
        <begin position="22"/>
        <end position="200"/>
    </location>
</feature>
<organism evidence="3 4">
    <name type="scientific">Pedobacter caeni</name>
    <dbReference type="NCBI Taxonomy" id="288992"/>
    <lineage>
        <taxon>Bacteria</taxon>
        <taxon>Pseudomonadati</taxon>
        <taxon>Bacteroidota</taxon>
        <taxon>Sphingobacteriia</taxon>
        <taxon>Sphingobacteriales</taxon>
        <taxon>Sphingobacteriaceae</taxon>
        <taxon>Pedobacter</taxon>
    </lineage>
</organism>